<dbReference type="EMBL" id="AAEW02000003">
    <property type="protein sequence ID" value="EAT16848.1"/>
    <property type="molecule type" value="Genomic_DNA"/>
</dbReference>
<evidence type="ECO:0008006" key="3">
    <source>
        <dbReference type="Google" id="ProtNLM"/>
    </source>
</evidence>
<proteinExistence type="predicted"/>
<protein>
    <recommendedName>
        <fullName evidence="3">DUF3024 domain-containing protein</fullName>
    </recommendedName>
</protein>
<dbReference type="InterPro" id="IPR021388">
    <property type="entry name" value="DUF3024"/>
</dbReference>
<comment type="caution">
    <text evidence="1">The sequence shown here is derived from an EMBL/GenBank/DDBJ whole genome shotgun (WGS) entry which is preliminary data.</text>
</comment>
<gene>
    <name evidence="1" type="ORF">Dace_2100</name>
</gene>
<evidence type="ECO:0000313" key="2">
    <source>
        <dbReference type="Proteomes" id="UP000005695"/>
    </source>
</evidence>
<keyword evidence="2" id="KW-1185">Reference proteome</keyword>
<dbReference type="RefSeq" id="WP_005998320.1">
    <property type="nucleotide sequence ID" value="NZ_AAEW02000003.1"/>
</dbReference>
<dbReference type="OrthoDB" id="1362002at2"/>
<sequence length="115" mass="13956">MAISEFEIKRYKKIVNHYIESHRPEPHIRNQVDLSFRIENQSVIIFEIREVWNQPGKKMESPIAKATYVKKTNSWKLYWQRADLKWHRYEPTPEVKTIEVFLAVLEKDEYGCFWG</sequence>
<accession>Q1K2N3</accession>
<reference evidence="1" key="1">
    <citation type="submission" date="2006-05" db="EMBL/GenBank/DDBJ databases">
        <title>Annotation of the draft genome assembly of Desulfuromonas acetoxidans DSM 684.</title>
        <authorList>
            <consortium name="US DOE Joint Genome Institute (JGI-ORNL)"/>
            <person name="Larimer F."/>
            <person name="Land M."/>
            <person name="Hauser L."/>
        </authorList>
    </citation>
    <scope>NUCLEOTIDE SEQUENCE [LARGE SCALE GENOMIC DNA]</scope>
    <source>
        <strain evidence="1">DSM 684</strain>
    </source>
</reference>
<name>Q1K2N3_DESA6</name>
<dbReference type="Proteomes" id="UP000005695">
    <property type="component" value="Unassembled WGS sequence"/>
</dbReference>
<evidence type="ECO:0000313" key="1">
    <source>
        <dbReference type="EMBL" id="EAT16848.1"/>
    </source>
</evidence>
<dbReference type="Pfam" id="PF11225">
    <property type="entry name" value="DUF3024"/>
    <property type="match status" value="1"/>
</dbReference>
<organism evidence="1 2">
    <name type="scientific">Desulfuromonas acetoxidans (strain DSM 684 / 11070)</name>
    <dbReference type="NCBI Taxonomy" id="281689"/>
    <lineage>
        <taxon>Bacteria</taxon>
        <taxon>Pseudomonadati</taxon>
        <taxon>Thermodesulfobacteriota</taxon>
        <taxon>Desulfuromonadia</taxon>
        <taxon>Desulfuromonadales</taxon>
        <taxon>Desulfuromonadaceae</taxon>
        <taxon>Desulfuromonas</taxon>
    </lineage>
</organism>
<dbReference type="AlphaFoldDB" id="Q1K2N3"/>
<reference evidence="1" key="2">
    <citation type="submission" date="2006-05" db="EMBL/GenBank/DDBJ databases">
        <title>Sequencing of the draft genome and assembly of Desulfuromonas acetoxidans DSM 684.</title>
        <authorList>
            <consortium name="US DOE Joint Genome Institute (JGI-PGF)"/>
            <person name="Copeland A."/>
            <person name="Lucas S."/>
            <person name="Lapidus A."/>
            <person name="Barry K."/>
            <person name="Detter J.C."/>
            <person name="Glavina del Rio T."/>
            <person name="Hammon N."/>
            <person name="Israni S."/>
            <person name="Dalin E."/>
            <person name="Tice H."/>
            <person name="Bruce D."/>
            <person name="Pitluck S."/>
            <person name="Richardson P."/>
        </authorList>
    </citation>
    <scope>NUCLEOTIDE SEQUENCE [LARGE SCALE GENOMIC DNA]</scope>
    <source>
        <strain evidence="1">DSM 684</strain>
    </source>
</reference>